<dbReference type="PRINTS" id="PR00328">
    <property type="entry name" value="SAR1GTPBP"/>
</dbReference>
<keyword evidence="5 11" id="KW-0547">Nucleotide-binding</keyword>
<feature type="binding site" evidence="11">
    <location>
        <begin position="135"/>
        <end position="138"/>
    </location>
    <ligand>
        <name>GTP</name>
        <dbReference type="ChEBI" id="CHEBI:37565"/>
    </ligand>
</feature>
<dbReference type="SMART" id="SM00178">
    <property type="entry name" value="SAR"/>
    <property type="match status" value="1"/>
</dbReference>
<evidence type="ECO:0000313" key="14">
    <source>
        <dbReference type="EMBL" id="KYQ93951.1"/>
    </source>
</evidence>
<comment type="subcellular location">
    <subcellularLocation>
        <location evidence="1">Golgi apparatus</location>
    </subcellularLocation>
</comment>
<evidence type="ECO:0000256" key="13">
    <source>
        <dbReference type="RuleBase" id="RU003925"/>
    </source>
</evidence>
<dbReference type="FunFam" id="3.40.50.300:FF:003500">
    <property type="entry name" value="ADP-ribosylation factor 1"/>
    <property type="match status" value="1"/>
</dbReference>
<name>A0A151ZIY2_TIELA</name>
<dbReference type="GO" id="GO:0016192">
    <property type="term" value="P:vesicle-mediated transport"/>
    <property type="evidence" value="ECO:0007669"/>
    <property type="project" value="UniProtKB-KW"/>
</dbReference>
<evidence type="ECO:0000256" key="5">
    <source>
        <dbReference type="ARBA" id="ARBA00022741"/>
    </source>
</evidence>
<keyword evidence="7" id="KW-0653">Protein transport</keyword>
<keyword evidence="4" id="KW-0519">Myristate</keyword>
<dbReference type="NCBIfam" id="TIGR00231">
    <property type="entry name" value="small_GTP"/>
    <property type="match status" value="1"/>
</dbReference>
<dbReference type="PROSITE" id="PS51417">
    <property type="entry name" value="ARF"/>
    <property type="match status" value="1"/>
</dbReference>
<accession>A0A151ZIY2</accession>
<proteinExistence type="inferred from homology"/>
<dbReference type="Gene3D" id="3.40.50.300">
    <property type="entry name" value="P-loop containing nucleotide triphosphate hydrolases"/>
    <property type="match status" value="1"/>
</dbReference>
<dbReference type="SMART" id="SM00177">
    <property type="entry name" value="ARF"/>
    <property type="match status" value="1"/>
</dbReference>
<dbReference type="STRING" id="361077.A0A151ZIY2"/>
<dbReference type="PANTHER" id="PTHR11711">
    <property type="entry name" value="ADP RIBOSYLATION FACTOR-RELATED"/>
    <property type="match status" value="1"/>
</dbReference>
<feature type="binding site" evidence="11">
    <location>
        <begin position="28"/>
        <end position="35"/>
    </location>
    <ligand>
        <name>GTP</name>
        <dbReference type="ChEBI" id="CHEBI:37565"/>
    </ligand>
</feature>
<evidence type="ECO:0000256" key="12">
    <source>
        <dbReference type="PIRSR" id="PIRSR606689-2"/>
    </source>
</evidence>
<dbReference type="InterPro" id="IPR006689">
    <property type="entry name" value="Small_GTPase_ARF/SAR"/>
</dbReference>
<comment type="caution">
    <text evidence="14">The sequence shown here is derived from an EMBL/GenBank/DDBJ whole genome shotgun (WGS) entry which is preliminary data.</text>
</comment>
<dbReference type="GO" id="GO:0003924">
    <property type="term" value="F:GTPase activity"/>
    <property type="evidence" value="ECO:0007669"/>
    <property type="project" value="InterPro"/>
</dbReference>
<keyword evidence="12" id="KW-0479">Metal-binding</keyword>
<dbReference type="InterPro" id="IPR005225">
    <property type="entry name" value="Small_GTP-bd"/>
</dbReference>
<sequence length="189" mass="21688">MGALYSKVFTYFYFRSWSPIPFSVLLIGPDGAGKTTLLYKLKLGNITPTAPTIGFNLENVQIGDKLNLTIWDVGGDSKIRYLWKHYFNNNLNAVIFMIDISDRSRINEVLESAFYPYVVNDELLATNIPLLILANKEDQLNSMTIDELKSIFKTSKSINNKYLKFLIGKPIDTFKRYLKNGQFILNIRN</sequence>
<evidence type="ECO:0000256" key="10">
    <source>
        <dbReference type="ARBA" id="ARBA00023288"/>
    </source>
</evidence>
<evidence type="ECO:0000313" key="15">
    <source>
        <dbReference type="Proteomes" id="UP000076078"/>
    </source>
</evidence>
<feature type="binding site" evidence="12">
    <location>
        <position position="35"/>
    </location>
    <ligand>
        <name>Mg(2+)</name>
        <dbReference type="ChEBI" id="CHEBI:18420"/>
    </ligand>
</feature>
<evidence type="ECO:0000256" key="2">
    <source>
        <dbReference type="ARBA" id="ARBA00010290"/>
    </source>
</evidence>
<dbReference type="OrthoDB" id="414781at2759"/>
<dbReference type="InParanoid" id="A0A151ZIY2"/>
<dbReference type="InterPro" id="IPR027417">
    <property type="entry name" value="P-loop_NTPase"/>
</dbReference>
<dbReference type="EMBL" id="LODT01000023">
    <property type="protein sequence ID" value="KYQ93951.1"/>
    <property type="molecule type" value="Genomic_DNA"/>
</dbReference>
<comment type="similarity">
    <text evidence="2 13">Belongs to the small GTPase superfamily. Arf family.</text>
</comment>
<dbReference type="Pfam" id="PF00025">
    <property type="entry name" value="Arf"/>
    <property type="match status" value="1"/>
</dbReference>
<evidence type="ECO:0000256" key="7">
    <source>
        <dbReference type="ARBA" id="ARBA00022927"/>
    </source>
</evidence>
<dbReference type="Proteomes" id="UP000076078">
    <property type="component" value="Unassembled WGS sequence"/>
</dbReference>
<keyword evidence="10" id="KW-0449">Lipoprotein</keyword>
<feature type="binding site" evidence="12">
    <location>
        <position position="52"/>
    </location>
    <ligand>
        <name>Mg(2+)</name>
        <dbReference type="ChEBI" id="CHEBI:18420"/>
    </ligand>
</feature>
<gene>
    <name evidence="14" type="ORF">DLAC_04840</name>
</gene>
<dbReference type="OMA" id="ARTWTIM"/>
<evidence type="ECO:0000256" key="3">
    <source>
        <dbReference type="ARBA" id="ARBA00022448"/>
    </source>
</evidence>
<evidence type="ECO:0000256" key="4">
    <source>
        <dbReference type="ARBA" id="ARBA00022707"/>
    </source>
</evidence>
<keyword evidence="15" id="KW-1185">Reference proteome</keyword>
<keyword evidence="8" id="KW-0333">Golgi apparatus</keyword>
<dbReference type="GO" id="GO:0005525">
    <property type="term" value="F:GTP binding"/>
    <property type="evidence" value="ECO:0007669"/>
    <property type="project" value="UniProtKB-KW"/>
</dbReference>
<dbReference type="GO" id="GO:0015031">
    <property type="term" value="P:protein transport"/>
    <property type="evidence" value="ECO:0007669"/>
    <property type="project" value="UniProtKB-KW"/>
</dbReference>
<evidence type="ECO:0000256" key="1">
    <source>
        <dbReference type="ARBA" id="ARBA00004555"/>
    </source>
</evidence>
<protein>
    <submittedName>
        <fullName evidence="14">ADP-ribosylation factor-related protein</fullName>
    </submittedName>
</protein>
<dbReference type="AlphaFoldDB" id="A0A151ZIY2"/>
<keyword evidence="12" id="KW-0460">Magnesium</keyword>
<dbReference type="CDD" id="cd00878">
    <property type="entry name" value="Arf_Arl"/>
    <property type="match status" value="1"/>
</dbReference>
<dbReference type="InterPro" id="IPR024156">
    <property type="entry name" value="Small_GTPase_ARF"/>
</dbReference>
<evidence type="ECO:0000256" key="8">
    <source>
        <dbReference type="ARBA" id="ARBA00023034"/>
    </source>
</evidence>
<dbReference type="GO" id="GO:0046872">
    <property type="term" value="F:metal ion binding"/>
    <property type="evidence" value="ECO:0007669"/>
    <property type="project" value="UniProtKB-KW"/>
</dbReference>
<keyword evidence="6" id="KW-0931">ER-Golgi transport</keyword>
<evidence type="ECO:0000256" key="6">
    <source>
        <dbReference type="ARBA" id="ARBA00022892"/>
    </source>
</evidence>
<evidence type="ECO:0000256" key="9">
    <source>
        <dbReference type="ARBA" id="ARBA00023134"/>
    </source>
</evidence>
<dbReference type="GO" id="GO:0005794">
    <property type="term" value="C:Golgi apparatus"/>
    <property type="evidence" value="ECO:0007669"/>
    <property type="project" value="UniProtKB-SubCell"/>
</dbReference>
<keyword evidence="9 11" id="KW-0342">GTP-binding</keyword>
<dbReference type="SUPFAM" id="SSF52540">
    <property type="entry name" value="P-loop containing nucleoside triphosphate hydrolases"/>
    <property type="match status" value="1"/>
</dbReference>
<reference evidence="14 15" key="1">
    <citation type="submission" date="2015-12" db="EMBL/GenBank/DDBJ databases">
        <title>Dictyostelia acquired genes for synthesis and detection of signals that induce cell-type specialization by lateral gene transfer from prokaryotes.</title>
        <authorList>
            <person name="Gloeckner G."/>
            <person name="Schaap P."/>
        </authorList>
    </citation>
    <scope>NUCLEOTIDE SEQUENCE [LARGE SCALE GENOMIC DNA]</scope>
    <source>
        <strain evidence="14 15">TK</strain>
    </source>
</reference>
<keyword evidence="3" id="KW-0813">Transport</keyword>
<feature type="binding site" evidence="11">
    <location>
        <position position="75"/>
    </location>
    <ligand>
        <name>GTP</name>
        <dbReference type="ChEBI" id="CHEBI:37565"/>
    </ligand>
</feature>
<organism evidence="14 15">
    <name type="scientific">Tieghemostelium lacteum</name>
    <name type="common">Slime mold</name>
    <name type="synonym">Dictyostelium lacteum</name>
    <dbReference type="NCBI Taxonomy" id="361077"/>
    <lineage>
        <taxon>Eukaryota</taxon>
        <taxon>Amoebozoa</taxon>
        <taxon>Evosea</taxon>
        <taxon>Eumycetozoa</taxon>
        <taxon>Dictyostelia</taxon>
        <taxon>Dictyosteliales</taxon>
        <taxon>Raperosteliaceae</taxon>
        <taxon>Tieghemostelium</taxon>
    </lineage>
</organism>
<evidence type="ECO:0000256" key="11">
    <source>
        <dbReference type="PIRSR" id="PIRSR606689-1"/>
    </source>
</evidence>